<evidence type="ECO:0000256" key="2">
    <source>
        <dbReference type="ARBA" id="ARBA00022801"/>
    </source>
</evidence>
<dbReference type="OrthoDB" id="5621792at2"/>
<evidence type="ECO:0000256" key="1">
    <source>
        <dbReference type="ARBA" id="ARBA00001946"/>
    </source>
</evidence>
<dbReference type="InterPro" id="IPR020084">
    <property type="entry name" value="NUDIX_hydrolase_CS"/>
</dbReference>
<feature type="domain" description="Nudix hydrolase" evidence="3">
    <location>
        <begin position="127"/>
        <end position="270"/>
    </location>
</feature>
<dbReference type="Proteomes" id="UP000238308">
    <property type="component" value="Unassembled WGS sequence"/>
</dbReference>
<dbReference type="Gene3D" id="3.90.79.10">
    <property type="entry name" value="Nucleoside Triphosphate Pyrophosphohydrolase"/>
    <property type="match status" value="1"/>
</dbReference>
<dbReference type="PROSITE" id="PS51462">
    <property type="entry name" value="NUDIX"/>
    <property type="match status" value="1"/>
</dbReference>
<evidence type="ECO:0000259" key="3">
    <source>
        <dbReference type="PROSITE" id="PS51462"/>
    </source>
</evidence>
<dbReference type="AlphaFoldDB" id="A0A2T0XHI5"/>
<sequence>MRLFPHQVNLSLSRSKLSGLLSYFLGQANQSAPSDALPLWIGGHLCGSLRRAAVETLRASRSVRLHTHTVHIGDELTSLPALNETLAEIALALKAAGQAPGWRDELLDVWSEQNQSIAGIERGVVRPLGLVTKAVHLNGLSADGGIWVARRSLTKATDPGVWDTLVGGLVGYQEDPEIALIRESDEEAGLDAPQISQRTSLRKITRMHRQVKEGFQAEDVLTSECVLESGVTPQNRDGEVMEIACLAPDTLMRMLGEDAFTIEASIVLAEDLLRRSVG</sequence>
<dbReference type="CDD" id="cd03676">
    <property type="entry name" value="NUDIX_Tnr3_like"/>
    <property type="match status" value="1"/>
</dbReference>
<accession>A0A2T0XHI5</accession>
<comment type="caution">
    <text evidence="4">The sequence shown here is derived from an EMBL/GenBank/DDBJ whole genome shotgun (WGS) entry which is preliminary data.</text>
</comment>
<organism evidence="4 5">
    <name type="scientific">Jezberella montanilacus</name>
    <dbReference type="NCBI Taxonomy" id="323426"/>
    <lineage>
        <taxon>Bacteria</taxon>
        <taxon>Pseudomonadati</taxon>
        <taxon>Pseudomonadota</taxon>
        <taxon>Betaproteobacteria</taxon>
        <taxon>Burkholderiales</taxon>
        <taxon>Alcaligenaceae</taxon>
        <taxon>Jezberella</taxon>
    </lineage>
</organism>
<evidence type="ECO:0000313" key="4">
    <source>
        <dbReference type="EMBL" id="PRY98375.1"/>
    </source>
</evidence>
<keyword evidence="5" id="KW-1185">Reference proteome</keyword>
<dbReference type="PROSITE" id="PS00893">
    <property type="entry name" value="NUDIX_BOX"/>
    <property type="match status" value="1"/>
</dbReference>
<dbReference type="Pfam" id="PF00293">
    <property type="entry name" value="NUDIX"/>
    <property type="match status" value="1"/>
</dbReference>
<name>A0A2T0XHI5_9BURK</name>
<reference evidence="4 5" key="1">
    <citation type="submission" date="2018-03" db="EMBL/GenBank/DDBJ databases">
        <title>Genomic Encyclopedia of Type Strains, Phase III (KMG-III): the genomes of soil and plant-associated and newly described type strains.</title>
        <authorList>
            <person name="Whitman W."/>
        </authorList>
    </citation>
    <scope>NUCLEOTIDE SEQUENCE [LARGE SCALE GENOMIC DNA]</scope>
    <source>
        <strain evidence="4 5">MWH-P2sevCIIIb</strain>
    </source>
</reference>
<proteinExistence type="predicted"/>
<dbReference type="InterPro" id="IPR015797">
    <property type="entry name" value="NUDIX_hydrolase-like_dom_sf"/>
</dbReference>
<protein>
    <submittedName>
        <fullName evidence="4">ADP-ribose pyrophosphatase YjhB (NUDIX family)</fullName>
    </submittedName>
</protein>
<comment type="cofactor">
    <cofactor evidence="1">
        <name>Mg(2+)</name>
        <dbReference type="ChEBI" id="CHEBI:18420"/>
    </cofactor>
</comment>
<dbReference type="SUPFAM" id="SSF55811">
    <property type="entry name" value="Nudix"/>
    <property type="match status" value="1"/>
</dbReference>
<evidence type="ECO:0000313" key="5">
    <source>
        <dbReference type="Proteomes" id="UP000238308"/>
    </source>
</evidence>
<keyword evidence="2" id="KW-0378">Hydrolase</keyword>
<dbReference type="GO" id="GO:0016787">
    <property type="term" value="F:hydrolase activity"/>
    <property type="evidence" value="ECO:0007669"/>
    <property type="project" value="UniProtKB-KW"/>
</dbReference>
<dbReference type="InterPro" id="IPR000086">
    <property type="entry name" value="NUDIX_hydrolase_dom"/>
</dbReference>
<dbReference type="EMBL" id="PVTV01000012">
    <property type="protein sequence ID" value="PRY98375.1"/>
    <property type="molecule type" value="Genomic_DNA"/>
</dbReference>
<gene>
    <name evidence="4" type="ORF">BCM14_1202</name>
</gene>